<dbReference type="AlphaFoldDB" id="A0A7U5MRJ2"/>
<name>A0A7U5MRJ2_MYCIT</name>
<reference evidence="1 2" key="1">
    <citation type="journal article" date="2017" name="Lancet Infect. Dis.">
        <title>Global outbreak of severe Mycobacterium chimaera disease after cardiac surgery: a molecular epidemiological study.</title>
        <authorList>
            <person name="van Ingen J."/>
            <person name="Kohl T."/>
            <person name="Kranzer K."/>
            <person name="Hasse B."/>
            <person name="Keller P."/>
            <person name="Szafranska A."/>
            <person name="Hillemann D."/>
            <person name="Chand M."/>
            <person name="Schreiber P."/>
            <person name="Sommerstein R."/>
            <person name="Berger C."/>
            <person name="Genoni M."/>
            <person name="Ruegg C."/>
            <person name="Troillet N."/>
            <person name="Widmer A.F."/>
            <person name="Becker S.L."/>
            <person name="Herrmann M."/>
            <person name="Eckmanns T."/>
            <person name="Haller S."/>
            <person name="Hoeller C."/>
            <person name="Debast S.B."/>
            <person name="Wolfhagen M.J."/>
            <person name="Hopman J."/>
            <person name="Kluytmans J."/>
            <person name="Langelaar M."/>
            <person name="Notermans D.W."/>
            <person name="ten Oever J."/>
            <person name="van den Barselaar P."/>
            <person name="Vonk A.B.A."/>
            <person name="Vos M.C."/>
            <person name="Ahmed N."/>
            <person name="Brown T."/>
            <person name="Crook D."/>
            <person name="Lamagni T."/>
            <person name="Phin N."/>
            <person name="Smith E.G."/>
            <person name="Zambon M."/>
            <person name="Serr A."/>
            <person name="Goetting T."/>
            <person name="Ebner W."/>
            <person name="Thuermer A."/>
            <person name="Utpatel C."/>
            <person name="Sproer C."/>
            <person name="Bunk B."/>
            <person name="Nubel U."/>
            <person name="Bloemberg G."/>
            <person name="Bottger E."/>
            <person name="Niemann S."/>
            <person name="Wagner D."/>
            <person name="Sax H."/>
        </authorList>
    </citation>
    <scope>NUCLEOTIDE SEQUENCE [LARGE SCALE GENOMIC DNA]</scope>
    <source>
        <strain evidence="1 2">ZUERICH-2</strain>
        <plasmid evidence="1 2">unnamed 2</plasmid>
    </source>
</reference>
<dbReference type="EMBL" id="CP015269">
    <property type="protein sequence ID" value="ASL18352.1"/>
    <property type="molecule type" value="Genomic_DNA"/>
</dbReference>
<sequence>MPYWAGRDDTAAGDDVYASGAVVGVDLNDGHLALRRLDAHGNPVAARATHRH</sequence>
<gene>
    <name evidence="1" type="ORF">MYCOZU2_06007</name>
</gene>
<protein>
    <submittedName>
        <fullName evidence="1">Uncharacterized protein</fullName>
    </submittedName>
</protein>
<proteinExistence type="predicted"/>
<evidence type="ECO:0000313" key="2">
    <source>
        <dbReference type="Proteomes" id="UP000198286"/>
    </source>
</evidence>
<keyword evidence="1" id="KW-0614">Plasmid</keyword>
<dbReference type="Proteomes" id="UP000198286">
    <property type="component" value="Plasmid unnamed 2"/>
</dbReference>
<accession>A0A7U5MRJ2</accession>
<evidence type="ECO:0000313" key="1">
    <source>
        <dbReference type="EMBL" id="ASL18352.1"/>
    </source>
</evidence>
<geneLocation type="plasmid" evidence="1 2">
    <name>unnamed 2</name>
</geneLocation>
<organism evidence="1 2">
    <name type="scientific">Mycobacterium intracellulare subsp. chimaera</name>
    <dbReference type="NCBI Taxonomy" id="222805"/>
    <lineage>
        <taxon>Bacteria</taxon>
        <taxon>Bacillati</taxon>
        <taxon>Actinomycetota</taxon>
        <taxon>Actinomycetes</taxon>
        <taxon>Mycobacteriales</taxon>
        <taxon>Mycobacteriaceae</taxon>
        <taxon>Mycobacterium</taxon>
        <taxon>Mycobacterium avium complex (MAC)</taxon>
    </lineage>
</organism>